<dbReference type="NCBIfam" id="TIGR01509">
    <property type="entry name" value="HAD-SF-IA-v3"/>
    <property type="match status" value="1"/>
</dbReference>
<dbReference type="GO" id="GO:0006281">
    <property type="term" value="P:DNA repair"/>
    <property type="evidence" value="ECO:0007669"/>
    <property type="project" value="TreeGrafter"/>
</dbReference>
<dbReference type="EMBL" id="BLWC01000001">
    <property type="protein sequence ID" value="GFN00300.1"/>
    <property type="molecule type" value="Genomic_DNA"/>
</dbReference>
<dbReference type="PANTHER" id="PTHR43434">
    <property type="entry name" value="PHOSPHOGLYCOLATE PHOSPHATASE"/>
    <property type="match status" value="1"/>
</dbReference>
<dbReference type="InterPro" id="IPR006439">
    <property type="entry name" value="HAD-SF_hydro_IA"/>
</dbReference>
<evidence type="ECO:0000313" key="8">
    <source>
        <dbReference type="Proteomes" id="UP000498980"/>
    </source>
</evidence>
<evidence type="ECO:0000256" key="5">
    <source>
        <dbReference type="ARBA" id="ARBA00080335"/>
    </source>
</evidence>
<dbReference type="AlphaFoldDB" id="A0A7J0CCS4"/>
<sequence>MTAPAATRGVILDLDGTLADTPAAIAAITADVLSAAGTEVSRQAILATVGRPLAASLAGLMNLSVDDPKVTAATEEYGRRFGAHVRAAGPALLYPGVLDGLEALSAAGFGLALATSKVEKAAHAIAQITGLDAWLKVIAGDDTVARGKPNPDMALHVAGALGLAPGQCVVIGDGVPDAEMGRAAGMSVIGVSYGVSSPDELKRAGADTVVDSFAAAVTAVLEGHR</sequence>
<dbReference type="InterPro" id="IPR036412">
    <property type="entry name" value="HAD-like_sf"/>
</dbReference>
<accession>A0A7J0CCS4</accession>
<dbReference type="InterPro" id="IPR050155">
    <property type="entry name" value="HAD-like_hydrolase_sf"/>
</dbReference>
<dbReference type="SFLD" id="SFLDG01129">
    <property type="entry name" value="C1.5:_HAD__Beta-PGM__Phosphata"/>
    <property type="match status" value="1"/>
</dbReference>
<gene>
    <name evidence="6" type="primary">gph</name>
    <name evidence="7" type="ORF">HEB29_004824</name>
    <name evidence="6" type="ORF">Sfulv_51100</name>
</gene>
<keyword evidence="7" id="KW-0378">Hydrolase</keyword>
<name>A0A7J0CCS4_9ACTN</name>
<dbReference type="InterPro" id="IPR023214">
    <property type="entry name" value="HAD_sf"/>
</dbReference>
<evidence type="ECO:0000256" key="2">
    <source>
        <dbReference type="ARBA" id="ARBA00023137"/>
    </source>
</evidence>
<keyword evidence="2" id="KW-0829">Tyrosine-protein kinase</keyword>
<dbReference type="GO" id="GO:0008967">
    <property type="term" value="F:phosphoglycolate phosphatase activity"/>
    <property type="evidence" value="ECO:0007669"/>
    <property type="project" value="TreeGrafter"/>
</dbReference>
<organism evidence="6 8">
    <name type="scientific">Streptomyces fulvorobeus</name>
    <dbReference type="NCBI Taxonomy" id="284028"/>
    <lineage>
        <taxon>Bacteria</taxon>
        <taxon>Bacillati</taxon>
        <taxon>Actinomycetota</taxon>
        <taxon>Actinomycetes</taxon>
        <taxon>Kitasatosporales</taxon>
        <taxon>Streptomycetaceae</taxon>
        <taxon>Streptomyces</taxon>
    </lineage>
</organism>
<proteinExistence type="inferred from homology"/>
<dbReference type="SUPFAM" id="SSF56784">
    <property type="entry name" value="HAD-like"/>
    <property type="match status" value="1"/>
</dbReference>
<dbReference type="SFLD" id="SFLDG01135">
    <property type="entry name" value="C1.5.6:_HAD__Beta-PGM__Phospha"/>
    <property type="match status" value="1"/>
</dbReference>
<protein>
    <recommendedName>
        <fullName evidence="4">Tyrosine-protein kinase PtkA</fullName>
    </recommendedName>
    <alternativeName>
        <fullName evidence="5">Protein tyrosine kinase A</fullName>
    </alternativeName>
</protein>
<dbReference type="Proteomes" id="UP000498980">
    <property type="component" value="Unassembled WGS sequence"/>
</dbReference>
<evidence type="ECO:0000313" key="7">
    <source>
        <dbReference type="EMBL" id="NYE43813.1"/>
    </source>
</evidence>
<comment type="similarity">
    <text evidence="1">Belongs to the HAD-like hydrolase superfamily. CbbY/CbbZ/Gph/YieH family.</text>
</comment>
<dbReference type="Pfam" id="PF00702">
    <property type="entry name" value="Hydrolase"/>
    <property type="match status" value="1"/>
</dbReference>
<keyword evidence="8" id="KW-1185">Reference proteome</keyword>
<keyword evidence="2" id="KW-0418">Kinase</keyword>
<evidence type="ECO:0000256" key="3">
    <source>
        <dbReference type="ARBA" id="ARBA00050405"/>
    </source>
</evidence>
<evidence type="ECO:0000313" key="6">
    <source>
        <dbReference type="EMBL" id="GFN00300.1"/>
    </source>
</evidence>
<evidence type="ECO:0000256" key="4">
    <source>
        <dbReference type="ARBA" id="ARBA00069527"/>
    </source>
</evidence>
<dbReference type="InterPro" id="IPR023198">
    <property type="entry name" value="PGP-like_dom2"/>
</dbReference>
<comment type="caution">
    <text evidence="6">The sequence shown here is derived from an EMBL/GenBank/DDBJ whole genome shotgun (WGS) entry which is preliminary data.</text>
</comment>
<evidence type="ECO:0000256" key="1">
    <source>
        <dbReference type="ARBA" id="ARBA00006171"/>
    </source>
</evidence>
<dbReference type="NCBIfam" id="TIGR01549">
    <property type="entry name" value="HAD-SF-IA-v1"/>
    <property type="match status" value="1"/>
</dbReference>
<dbReference type="Gene3D" id="3.40.50.1000">
    <property type="entry name" value="HAD superfamily/HAD-like"/>
    <property type="match status" value="1"/>
</dbReference>
<dbReference type="Gene3D" id="1.10.150.240">
    <property type="entry name" value="Putative phosphatase, domain 2"/>
    <property type="match status" value="1"/>
</dbReference>
<dbReference type="SFLD" id="SFLDS00003">
    <property type="entry name" value="Haloacid_Dehalogenase"/>
    <property type="match status" value="1"/>
</dbReference>
<dbReference type="FunFam" id="3.40.50.1000:FF:000022">
    <property type="entry name" value="Phosphoglycolate phosphatase"/>
    <property type="match status" value="1"/>
</dbReference>
<dbReference type="RefSeq" id="WP_173316629.1">
    <property type="nucleotide sequence ID" value="NZ_BAAAUE010000013.1"/>
</dbReference>
<evidence type="ECO:0000313" key="9">
    <source>
        <dbReference type="Proteomes" id="UP000530403"/>
    </source>
</evidence>
<dbReference type="GO" id="GO:0005829">
    <property type="term" value="C:cytosol"/>
    <property type="evidence" value="ECO:0007669"/>
    <property type="project" value="TreeGrafter"/>
</dbReference>
<dbReference type="GO" id="GO:0004713">
    <property type="term" value="F:protein tyrosine kinase activity"/>
    <property type="evidence" value="ECO:0007669"/>
    <property type="project" value="UniProtKB-KW"/>
</dbReference>
<dbReference type="Proteomes" id="UP000530403">
    <property type="component" value="Unassembled WGS sequence"/>
</dbReference>
<reference evidence="7 9" key="2">
    <citation type="submission" date="2020-07" db="EMBL/GenBank/DDBJ databases">
        <title>Sequencing the genomes of 1000 actinobacteria strains.</title>
        <authorList>
            <person name="Klenk H.-P."/>
        </authorList>
    </citation>
    <scope>NUCLEOTIDE SEQUENCE [LARGE SCALE GENOMIC DNA]</scope>
    <source>
        <strain evidence="7 9">DSM 41455</strain>
    </source>
</reference>
<dbReference type="PANTHER" id="PTHR43434:SF24">
    <property type="entry name" value="HYDROLASE-RELATED"/>
    <property type="match status" value="1"/>
</dbReference>
<keyword evidence="2" id="KW-0808">Transferase</keyword>
<comment type="catalytic activity">
    <reaction evidence="3">
        <text>L-tyrosyl-[protein] + ATP = O-phospho-L-tyrosyl-[protein] + ADP + H(+)</text>
        <dbReference type="Rhea" id="RHEA:10596"/>
        <dbReference type="Rhea" id="RHEA-COMP:10136"/>
        <dbReference type="Rhea" id="RHEA-COMP:20101"/>
        <dbReference type="ChEBI" id="CHEBI:15378"/>
        <dbReference type="ChEBI" id="CHEBI:30616"/>
        <dbReference type="ChEBI" id="CHEBI:46858"/>
        <dbReference type="ChEBI" id="CHEBI:61978"/>
        <dbReference type="ChEBI" id="CHEBI:456216"/>
    </reaction>
    <physiologicalReaction direction="left-to-right" evidence="3">
        <dbReference type="Rhea" id="RHEA:10597"/>
    </physiologicalReaction>
</comment>
<dbReference type="EMBL" id="JACCCF010000001">
    <property type="protein sequence ID" value="NYE43813.1"/>
    <property type="molecule type" value="Genomic_DNA"/>
</dbReference>
<reference evidence="6 8" key="1">
    <citation type="submission" date="2020-05" db="EMBL/GenBank/DDBJ databases">
        <title>Whole genome shotgun sequence of Streptomyces fulvorobeus NBRC 15897.</title>
        <authorList>
            <person name="Komaki H."/>
            <person name="Tamura T."/>
        </authorList>
    </citation>
    <scope>NUCLEOTIDE SEQUENCE [LARGE SCALE GENOMIC DNA]</scope>
    <source>
        <strain evidence="6 8">NBRC 15897</strain>
    </source>
</reference>